<keyword evidence="3" id="KW-1185">Reference proteome</keyword>
<evidence type="ECO:0008006" key="4">
    <source>
        <dbReference type="Google" id="ProtNLM"/>
    </source>
</evidence>
<dbReference type="OrthoDB" id="4481863at2759"/>
<feature type="signal peptide" evidence="1">
    <location>
        <begin position="1"/>
        <end position="21"/>
    </location>
</feature>
<name>A0A318ZMA4_9EURO</name>
<proteinExistence type="predicted"/>
<evidence type="ECO:0000256" key="1">
    <source>
        <dbReference type="SAM" id="SignalP"/>
    </source>
</evidence>
<dbReference type="GeneID" id="37078358"/>
<dbReference type="EMBL" id="KZ821220">
    <property type="protein sequence ID" value="PYH48751.1"/>
    <property type="molecule type" value="Genomic_DNA"/>
</dbReference>
<reference evidence="2 3" key="1">
    <citation type="submission" date="2016-12" db="EMBL/GenBank/DDBJ databases">
        <title>The genomes of Aspergillus section Nigri reveals drivers in fungal speciation.</title>
        <authorList>
            <consortium name="DOE Joint Genome Institute"/>
            <person name="Vesth T.C."/>
            <person name="Nybo J."/>
            <person name="Theobald S."/>
            <person name="Brandl J."/>
            <person name="Frisvad J.C."/>
            <person name="Nielsen K.F."/>
            <person name="Lyhne E.K."/>
            <person name="Kogle M.E."/>
            <person name="Kuo A."/>
            <person name="Riley R."/>
            <person name="Clum A."/>
            <person name="Nolan M."/>
            <person name="Lipzen A."/>
            <person name="Salamov A."/>
            <person name="Henrissat B."/>
            <person name="Wiebenga A."/>
            <person name="De Vries R.P."/>
            <person name="Grigoriev I.V."/>
            <person name="Mortensen U.H."/>
            <person name="Andersen M.R."/>
            <person name="Baker S.E."/>
        </authorList>
    </citation>
    <scope>NUCLEOTIDE SEQUENCE [LARGE SCALE GENOMIC DNA]</scope>
    <source>
        <strain evidence="2 3">JOP 1030-1</strain>
    </source>
</reference>
<keyword evidence="1" id="KW-0732">Signal</keyword>
<evidence type="ECO:0000313" key="2">
    <source>
        <dbReference type="EMBL" id="PYH48751.1"/>
    </source>
</evidence>
<protein>
    <recommendedName>
        <fullName evidence="4">Secreted protein</fullName>
    </recommendedName>
</protein>
<evidence type="ECO:0000313" key="3">
    <source>
        <dbReference type="Proteomes" id="UP000248349"/>
    </source>
</evidence>
<gene>
    <name evidence="2" type="ORF">BP01DRAFT_379157</name>
</gene>
<sequence>MKNTLAVWSLILSLLCHITTAFPSFKGSTLNPSTAWQILLYQNKRCTGQTTSFSGNTSLPCHDAILNGGALGYIVQIANGTNCSVQLFSDPKCKQTSNTTLTLNSTASTCQVMRIQEQDMEIRRFSVICRADNRTRLQSHDRV</sequence>
<dbReference type="RefSeq" id="XP_025434733.1">
    <property type="nucleotide sequence ID" value="XM_025577129.1"/>
</dbReference>
<feature type="chain" id="PRO_5016408454" description="Secreted protein" evidence="1">
    <location>
        <begin position="22"/>
        <end position="143"/>
    </location>
</feature>
<accession>A0A318ZMA4</accession>
<organism evidence="2 3">
    <name type="scientific">Aspergillus saccharolyticus JOP 1030-1</name>
    <dbReference type="NCBI Taxonomy" id="1450539"/>
    <lineage>
        <taxon>Eukaryota</taxon>
        <taxon>Fungi</taxon>
        <taxon>Dikarya</taxon>
        <taxon>Ascomycota</taxon>
        <taxon>Pezizomycotina</taxon>
        <taxon>Eurotiomycetes</taxon>
        <taxon>Eurotiomycetidae</taxon>
        <taxon>Eurotiales</taxon>
        <taxon>Aspergillaceae</taxon>
        <taxon>Aspergillus</taxon>
        <taxon>Aspergillus subgen. Circumdati</taxon>
    </lineage>
</organism>
<dbReference type="Proteomes" id="UP000248349">
    <property type="component" value="Unassembled WGS sequence"/>
</dbReference>
<dbReference type="AlphaFoldDB" id="A0A318ZMA4"/>